<accession>A0A4V1Q1U4</accession>
<evidence type="ECO:0000313" key="1">
    <source>
        <dbReference type="EMBL" id="RXW12798.1"/>
    </source>
</evidence>
<dbReference type="EMBL" id="SDEE01001117">
    <property type="protein sequence ID" value="RXW12798.1"/>
    <property type="molecule type" value="Genomic_DNA"/>
</dbReference>
<name>A0A4V1Q1U4_9AGAR</name>
<gene>
    <name evidence="1" type="ORF">EST38_g13058</name>
</gene>
<comment type="caution">
    <text evidence="1">The sequence shown here is derived from an EMBL/GenBank/DDBJ whole genome shotgun (WGS) entry which is preliminary data.</text>
</comment>
<protein>
    <submittedName>
        <fullName evidence="1">Uncharacterized protein</fullName>
    </submittedName>
</protein>
<keyword evidence="2" id="KW-1185">Reference proteome</keyword>
<evidence type="ECO:0000313" key="2">
    <source>
        <dbReference type="Proteomes" id="UP000290288"/>
    </source>
</evidence>
<dbReference type="AlphaFoldDB" id="A0A4V1Q1U4"/>
<organism evidence="1 2">
    <name type="scientific">Candolleomyces aberdarensis</name>
    <dbReference type="NCBI Taxonomy" id="2316362"/>
    <lineage>
        <taxon>Eukaryota</taxon>
        <taxon>Fungi</taxon>
        <taxon>Dikarya</taxon>
        <taxon>Basidiomycota</taxon>
        <taxon>Agaricomycotina</taxon>
        <taxon>Agaricomycetes</taxon>
        <taxon>Agaricomycetidae</taxon>
        <taxon>Agaricales</taxon>
        <taxon>Agaricineae</taxon>
        <taxon>Psathyrellaceae</taxon>
        <taxon>Candolleomyces</taxon>
    </lineage>
</organism>
<reference evidence="1 2" key="1">
    <citation type="submission" date="2019-01" db="EMBL/GenBank/DDBJ databases">
        <title>Draft genome sequence of Psathyrella aberdarensis IHI B618.</title>
        <authorList>
            <person name="Buettner E."/>
            <person name="Kellner H."/>
        </authorList>
    </citation>
    <scope>NUCLEOTIDE SEQUENCE [LARGE SCALE GENOMIC DNA]</scope>
    <source>
        <strain evidence="1 2">IHI B618</strain>
    </source>
</reference>
<dbReference type="Proteomes" id="UP000290288">
    <property type="component" value="Unassembled WGS sequence"/>
</dbReference>
<sequence>MCNSVKSFIRALHGGSILTAYQGGFGRFPNGVFRYAIDPNLGQCSGDVQGGSRAANAVEANSAAASAA</sequence>
<proteinExistence type="predicted"/>